<dbReference type="GeneID" id="14011993"/>
<proteinExistence type="predicted"/>
<evidence type="ECO:0000313" key="1">
    <source>
        <dbReference type="EMBL" id="AFH19738.1"/>
    </source>
</evidence>
<reference evidence="1 2" key="1">
    <citation type="submission" date="2011-12" db="EMBL/GenBank/DDBJ databases">
        <title>The genome sequence of the flagella-specific Agrobacterium bacteriophage 7-7-1.</title>
        <authorList>
            <person name="Schmitt R."/>
            <person name="Van den Bossche A."/>
            <person name="Lavigne R."/>
            <person name="Kropinski A.M."/>
        </authorList>
    </citation>
    <scope>NUCLEOTIDE SEQUENCE [LARGE SCALE GENOMIC DNA]</scope>
</reference>
<evidence type="ECO:0000313" key="2">
    <source>
        <dbReference type="Proteomes" id="UP000003754"/>
    </source>
</evidence>
<dbReference type="RefSeq" id="YP_007006496.1">
    <property type="nucleotide sequence ID" value="NC_019519.1"/>
</dbReference>
<dbReference type="EMBL" id="JQ312117">
    <property type="protein sequence ID" value="AFH19738.1"/>
    <property type="molecule type" value="Genomic_DNA"/>
</dbReference>
<gene>
    <name evidence="1" type="ORF">7-7-1_00040</name>
</gene>
<sequence length="141" mass="16262">MISTRVEKAEVIAKLIPIIDELVTWEKEHREDRNPGRFNLANRIRFTIFENTRFAARLFRLCEFRGDSFITIDLESVDAYRSLTLERVRAEFAAYDNARAEFVERPVPVKPAVTYDDNQRAHDAVLCSLIIVTISLIAAFA</sequence>
<name>J7FAQ8_9CAUD</name>
<protein>
    <submittedName>
        <fullName evidence="1">Uncharacterized protein</fullName>
    </submittedName>
</protein>
<dbReference type="KEGG" id="vg:14011993"/>
<dbReference type="Proteomes" id="UP000003754">
    <property type="component" value="Segment"/>
</dbReference>
<accession>J7FAQ8</accession>
<organism evidence="1 2">
    <name type="scientific">Agrobacterium phage 7-7-1</name>
    <dbReference type="NCBI Taxonomy" id="1161931"/>
    <lineage>
        <taxon>Viruses</taxon>
        <taxon>Duplodnaviria</taxon>
        <taxon>Heunggongvirae</taxon>
        <taxon>Uroviricota</taxon>
        <taxon>Caudoviricetes</taxon>
        <taxon>Schmittlotzvirus</taxon>
        <taxon>Schmittlotzvirus sv771</taxon>
    </lineage>
</organism>
<keyword evidence="2" id="KW-1185">Reference proteome</keyword>